<dbReference type="EMBL" id="FOWR01000022">
    <property type="protein sequence ID" value="SFP73539.1"/>
    <property type="molecule type" value="Genomic_DNA"/>
</dbReference>
<dbReference type="GeneID" id="35870509"/>
<dbReference type="STRING" id="1121869.SAMN03084138_02990"/>
<organism evidence="1 2">
    <name type="scientific">Enterovibrio norvegicus DSM 15893</name>
    <dbReference type="NCBI Taxonomy" id="1121869"/>
    <lineage>
        <taxon>Bacteria</taxon>
        <taxon>Pseudomonadati</taxon>
        <taxon>Pseudomonadota</taxon>
        <taxon>Gammaproteobacteria</taxon>
        <taxon>Vibrionales</taxon>
        <taxon>Vibrionaceae</taxon>
        <taxon>Enterovibrio</taxon>
    </lineage>
</organism>
<name>A0A1I5SS30_9GAMM</name>
<dbReference type="AlphaFoldDB" id="A0A1I5SS30"/>
<sequence length="229" mass="25624">MYSDISPTQTSDTEHHSTALLTRTEAIGPHPTVLGDIYRDDTNIAIWERDLPEALQHAVSALISEKPHYGVSLNVTPDNVREGLEESLDLVVHQTLINDIELLVNMFCCLFDLKRVGLRLTVIDKAMCPRFHTDKVPCRLVTTYQNIATEWLPHNLVDQTKLGRGSNGKPDSESGLYAHAEDIRQLNCFDVALLKGESWEGNEEAGLVHRSPAQDPDQSRLLLTLDFAD</sequence>
<evidence type="ECO:0008006" key="3">
    <source>
        <dbReference type="Google" id="ProtNLM"/>
    </source>
</evidence>
<dbReference type="OrthoDB" id="5342505at2"/>
<reference evidence="1 2" key="1">
    <citation type="submission" date="2016-10" db="EMBL/GenBank/DDBJ databases">
        <authorList>
            <person name="de Groot N.N."/>
        </authorList>
    </citation>
    <scope>NUCLEOTIDE SEQUENCE [LARGE SCALE GENOMIC DNA]</scope>
    <source>
        <strain evidence="1 2">DSM 15893</strain>
    </source>
</reference>
<protein>
    <recommendedName>
        <fullName evidence="3">Succinylglutamate desuccinylase</fullName>
    </recommendedName>
</protein>
<evidence type="ECO:0000313" key="1">
    <source>
        <dbReference type="EMBL" id="SFP73539.1"/>
    </source>
</evidence>
<accession>A0A1I5SS30</accession>
<dbReference type="Proteomes" id="UP000182692">
    <property type="component" value="Unassembled WGS sequence"/>
</dbReference>
<dbReference type="Pfam" id="PF08856">
    <property type="entry name" value="DUF1826"/>
    <property type="match status" value="1"/>
</dbReference>
<evidence type="ECO:0000313" key="2">
    <source>
        <dbReference type="Proteomes" id="UP000182692"/>
    </source>
</evidence>
<dbReference type="RefSeq" id="WP_017015068.1">
    <property type="nucleotide sequence ID" value="NZ_FOWR01000022.1"/>
</dbReference>
<gene>
    <name evidence="1" type="ORF">SAMN03084138_02990</name>
</gene>
<proteinExistence type="predicted"/>
<dbReference type="InterPro" id="IPR014955">
    <property type="entry name" value="DUF1826"/>
</dbReference>